<evidence type="ECO:0000313" key="1">
    <source>
        <dbReference type="EMBL" id="EFB34790.1"/>
    </source>
</evidence>
<protein>
    <submittedName>
        <fullName evidence="1">Uncharacterized protein</fullName>
    </submittedName>
</protein>
<sequence length="152" mass="17110">MCSHDRQHIFSLNISLSPNFLGNLSNQIYLCPLLSIGQFITNLARGETALRTEAEPIEGDISGCFSDAGDDRSLIFQHRRFGGYQTQHHLLAICHILQRLETTRTLIVILQIEGIYIFMSKEIRSYGIVGTLGGIAGMIKVRRRILFAKYSP</sequence>
<dbReference type="Proteomes" id="UP000004477">
    <property type="component" value="Unassembled WGS sequence"/>
</dbReference>
<keyword evidence="2" id="KW-1185">Reference proteome</keyword>
<gene>
    <name evidence="1" type="ORF">PREVCOP_05770</name>
</gene>
<accession>D1PEW4</accession>
<dbReference type="PaxDb" id="537011-PREVCOP_05770"/>
<proteinExistence type="predicted"/>
<organism evidence="1 2">
    <name type="scientific">Segatella copri DSM 18205</name>
    <dbReference type="NCBI Taxonomy" id="537011"/>
    <lineage>
        <taxon>Bacteria</taxon>
        <taxon>Pseudomonadati</taxon>
        <taxon>Bacteroidota</taxon>
        <taxon>Bacteroidia</taxon>
        <taxon>Bacteroidales</taxon>
        <taxon>Prevotellaceae</taxon>
        <taxon>Segatella</taxon>
    </lineage>
</organism>
<reference evidence="1" key="1">
    <citation type="submission" date="2009-11" db="EMBL/GenBank/DDBJ databases">
        <authorList>
            <person name="Weinstock G."/>
            <person name="Sodergren E."/>
            <person name="Clifton S."/>
            <person name="Fulton L."/>
            <person name="Fulton B."/>
            <person name="Courtney L."/>
            <person name="Fronick C."/>
            <person name="Harrison M."/>
            <person name="Strong C."/>
            <person name="Farmer C."/>
            <person name="Delahaunty K."/>
            <person name="Markovic C."/>
            <person name="Hall O."/>
            <person name="Minx P."/>
            <person name="Tomlinson C."/>
            <person name="Mitreva M."/>
            <person name="Nelson J."/>
            <person name="Hou S."/>
            <person name="Wollam A."/>
            <person name="Pepin K.H."/>
            <person name="Johnson M."/>
            <person name="Bhonagiri V."/>
            <person name="Nash W.E."/>
            <person name="Warren W."/>
            <person name="Chinwalla A."/>
            <person name="Mardis E.R."/>
            <person name="Wilson R.K."/>
        </authorList>
    </citation>
    <scope>NUCLEOTIDE SEQUENCE [LARGE SCALE GENOMIC DNA]</scope>
    <source>
        <strain evidence="1">DSM 18205</strain>
    </source>
</reference>
<name>D1PEW4_9BACT</name>
<comment type="caution">
    <text evidence="1">The sequence shown here is derived from an EMBL/GenBank/DDBJ whole genome shotgun (WGS) entry which is preliminary data.</text>
</comment>
<dbReference type="EMBL" id="ACBX02000029">
    <property type="protein sequence ID" value="EFB34790.1"/>
    <property type="molecule type" value="Genomic_DNA"/>
</dbReference>
<evidence type="ECO:0000313" key="2">
    <source>
        <dbReference type="Proteomes" id="UP000004477"/>
    </source>
</evidence>
<dbReference type="STRING" id="537011.PREVCOP_05770"/>
<dbReference type="HOGENOM" id="CLU_1720689_0_0_10"/>
<dbReference type="AlphaFoldDB" id="D1PEW4"/>